<dbReference type="RefSeq" id="WP_277732962.1">
    <property type="nucleotide sequence ID" value="NZ_CP120733.1"/>
</dbReference>
<accession>A0ABY8EDI1</accession>
<keyword evidence="3" id="KW-1185">Reference proteome</keyword>
<dbReference type="EMBL" id="CP120733">
    <property type="protein sequence ID" value="WFD10998.1"/>
    <property type="molecule type" value="Genomic_DNA"/>
</dbReference>
<name>A0ABY8EDI1_9FIRM</name>
<sequence>MHESIDNLSTTDSKDISNSKVKSHNKKDVRLSSSANILTRSNKNINSLYTKIKELSKFNNNIKTYSKENSIKVNKLLESDYAIKQSVNAIDAKTKEIASMIIELGDVIDKLDSSIDTLNTLVCDISIENNSGKKTNDFNNKIKEIRDVSNNIKSSSKDLTNLIYKVKYEIYNLSTINQTAVNVLDKKDNTNEEYLECFDNILGEVSNIMTSLLDLYKIADNNLDIRNTLLKKSKLIPNT</sequence>
<reference evidence="2 3" key="1">
    <citation type="submission" date="2023-03" db="EMBL/GenBank/DDBJ databases">
        <title>Complete genome sequence of Tepidibacter sp. SWIR-1, isolated from a deep-sea hydrothermal vent.</title>
        <authorList>
            <person name="Li X."/>
        </authorList>
    </citation>
    <scope>NUCLEOTIDE SEQUENCE [LARGE SCALE GENOMIC DNA]</scope>
    <source>
        <strain evidence="2 3">SWIR-1</strain>
    </source>
</reference>
<protein>
    <submittedName>
        <fullName evidence="2">Uncharacterized protein</fullName>
    </submittedName>
</protein>
<feature type="region of interest" description="Disordered" evidence="1">
    <location>
        <begin position="1"/>
        <end position="28"/>
    </location>
</feature>
<gene>
    <name evidence="2" type="ORF">P4S50_02680</name>
</gene>
<evidence type="ECO:0000313" key="2">
    <source>
        <dbReference type="EMBL" id="WFD10998.1"/>
    </source>
</evidence>
<evidence type="ECO:0000256" key="1">
    <source>
        <dbReference type="SAM" id="MobiDB-lite"/>
    </source>
</evidence>
<proteinExistence type="predicted"/>
<organism evidence="2 3">
    <name type="scientific">Tepidibacter hydrothermalis</name>
    <dbReference type="NCBI Taxonomy" id="3036126"/>
    <lineage>
        <taxon>Bacteria</taxon>
        <taxon>Bacillati</taxon>
        <taxon>Bacillota</taxon>
        <taxon>Clostridia</taxon>
        <taxon>Peptostreptococcales</taxon>
        <taxon>Peptostreptococcaceae</taxon>
        <taxon>Tepidibacter</taxon>
    </lineage>
</organism>
<dbReference type="Proteomes" id="UP001222800">
    <property type="component" value="Chromosome"/>
</dbReference>
<feature type="compositionally biased region" description="Polar residues" evidence="1">
    <location>
        <begin position="1"/>
        <end position="11"/>
    </location>
</feature>
<evidence type="ECO:0000313" key="3">
    <source>
        <dbReference type="Proteomes" id="UP001222800"/>
    </source>
</evidence>